<accession>A0A4Y2JMW9</accession>
<organism evidence="2 3">
    <name type="scientific">Araneus ventricosus</name>
    <name type="common">Orbweaver spider</name>
    <name type="synonym">Epeira ventricosa</name>
    <dbReference type="NCBI Taxonomy" id="182803"/>
    <lineage>
        <taxon>Eukaryota</taxon>
        <taxon>Metazoa</taxon>
        <taxon>Ecdysozoa</taxon>
        <taxon>Arthropoda</taxon>
        <taxon>Chelicerata</taxon>
        <taxon>Arachnida</taxon>
        <taxon>Araneae</taxon>
        <taxon>Araneomorphae</taxon>
        <taxon>Entelegynae</taxon>
        <taxon>Araneoidea</taxon>
        <taxon>Araneidae</taxon>
        <taxon>Araneus</taxon>
    </lineage>
</organism>
<comment type="caution">
    <text evidence="2">The sequence shown here is derived from an EMBL/GenBank/DDBJ whole genome shotgun (WGS) entry which is preliminary data.</text>
</comment>
<keyword evidence="3" id="KW-1185">Reference proteome</keyword>
<dbReference type="EMBL" id="BGPR01003622">
    <property type="protein sequence ID" value="GBM90466.1"/>
    <property type="molecule type" value="Genomic_DNA"/>
</dbReference>
<name>A0A4Y2JMW9_ARAVE</name>
<dbReference type="AlphaFoldDB" id="A0A4Y2JMW9"/>
<dbReference type="OrthoDB" id="6432604at2759"/>
<dbReference type="Proteomes" id="UP000499080">
    <property type="component" value="Unassembled WGS sequence"/>
</dbReference>
<proteinExistence type="predicted"/>
<protein>
    <submittedName>
        <fullName evidence="2">Uncharacterized protein</fullName>
    </submittedName>
</protein>
<evidence type="ECO:0000256" key="1">
    <source>
        <dbReference type="SAM" id="MobiDB-lite"/>
    </source>
</evidence>
<gene>
    <name evidence="2" type="ORF">AVEN_75844_1</name>
</gene>
<sequence length="105" mass="12585">MIEELQEQRELLRKDTKKNIETIQSENTKTYNKKRRQAPEYKKGDLEAIQRTLFGVELKLRPKFLVPYKVTKVNSRDRYEVEKVGHHDRPNVTPTTVDFMKFFSN</sequence>
<evidence type="ECO:0000313" key="3">
    <source>
        <dbReference type="Proteomes" id="UP000499080"/>
    </source>
</evidence>
<feature type="region of interest" description="Disordered" evidence="1">
    <location>
        <begin position="16"/>
        <end position="42"/>
    </location>
</feature>
<evidence type="ECO:0000313" key="2">
    <source>
        <dbReference type="EMBL" id="GBM90466.1"/>
    </source>
</evidence>
<reference evidence="2 3" key="1">
    <citation type="journal article" date="2019" name="Sci. Rep.">
        <title>Orb-weaving spider Araneus ventricosus genome elucidates the spidroin gene catalogue.</title>
        <authorList>
            <person name="Kono N."/>
            <person name="Nakamura H."/>
            <person name="Ohtoshi R."/>
            <person name="Moran D.A.P."/>
            <person name="Shinohara A."/>
            <person name="Yoshida Y."/>
            <person name="Fujiwara M."/>
            <person name="Mori M."/>
            <person name="Tomita M."/>
            <person name="Arakawa K."/>
        </authorList>
    </citation>
    <scope>NUCLEOTIDE SEQUENCE [LARGE SCALE GENOMIC DNA]</scope>
</reference>
<feature type="compositionally biased region" description="Polar residues" evidence="1">
    <location>
        <begin position="21"/>
        <end position="30"/>
    </location>
</feature>